<evidence type="ECO:0000313" key="2">
    <source>
        <dbReference type="Proteomes" id="UP000017661"/>
    </source>
</evidence>
<accession>U5J9Z7</accession>
<dbReference type="OrthoDB" id="41579at10239"/>
<protein>
    <submittedName>
        <fullName evidence="1">Uncharacterized protein</fullName>
    </submittedName>
</protein>
<dbReference type="KEGG" id="vg:17825322"/>
<name>U5J9Z7_9CAUD</name>
<dbReference type="GeneID" id="17825322"/>
<dbReference type="RefSeq" id="YP_008873434.1">
    <property type="nucleotide sequence ID" value="NC_023007.1"/>
</dbReference>
<sequence>MRWKSGKPQYRGQKRTINKFLLLPKKIKDEWRWLEKVTYIEEVQSYYNPYGSDSLYWERIKWVDEEDKKKNI</sequence>
<keyword evidence="2" id="KW-1185">Reference proteome</keyword>
<organism evidence="1 2">
    <name type="scientific">Bacillus phage vB_BanS-Tsamsa</name>
    <dbReference type="NCBI Taxonomy" id="1308863"/>
    <lineage>
        <taxon>Viruses</taxon>
        <taxon>Duplodnaviria</taxon>
        <taxon>Heunggongvirae</taxon>
        <taxon>Uroviricota</taxon>
        <taxon>Caudoviricetes</taxon>
        <taxon>Joanripponvirinae</taxon>
        <taxon>Tsamsavirus</taxon>
        <taxon>Tsamsavirus tsamsa</taxon>
    </lineage>
</organism>
<evidence type="ECO:0000313" key="1">
    <source>
        <dbReference type="EMBL" id="AGI11925.1"/>
    </source>
</evidence>
<proteinExistence type="predicted"/>
<reference evidence="1 2" key="1">
    <citation type="journal article" date="2014" name="PLoS ONE">
        <title>Novel Giant Siphovirus from Bacillus anthracis Features Unusual Genome Characteristics.</title>
        <authorList>
            <person name="Ganz H.H."/>
            <person name="Law C."/>
            <person name="Schmuki M."/>
            <person name="Eichenseher F."/>
            <person name="Calendar R."/>
            <person name="Loessner M.J."/>
            <person name="Getz W.M."/>
            <person name="Korlach J."/>
            <person name="Beyer W."/>
            <person name="Klumpp J."/>
        </authorList>
    </citation>
    <scope>NUCLEOTIDE SEQUENCE [LARGE SCALE GENOMIC DNA]</scope>
</reference>
<dbReference type="EMBL" id="KC481682">
    <property type="protein sequence ID" value="AGI11925.1"/>
    <property type="molecule type" value="Genomic_DNA"/>
</dbReference>
<dbReference type="Proteomes" id="UP000017661">
    <property type="component" value="Segment"/>
</dbReference>